<sequence>MMFGWLSIVRLGMVQMALGSVVVLTTSTLNRLMIVELALPAVLPGALVALHYGVQITRPNWGFLSDSGGHRTRWIVGGVATLAAGALLAAAAIPVLQTAMAVGLLLSILAYALIGFGVGASGTSLLALLATGTHPDRRAAAAMITWLMMIFGIAATAGIVGALLDPYSPARLLRIVAGTCGAAFALTVLATWRIERGLTPRPAPEPMPFREGMAEVWAEPRARAFTGFVFLSMTAYFMQELILEPYAGLVFAFTPGQSTTLSGAQNGGVFLGMLLVGISATALKLGALRDWVIAGCTGSGLSLMAIAALGQTGTGLLVPASVMLGFFNGMFTVAAIGAMMALAGEGREAREGTRMGLWGAAQAIAAGFGGLAGAAAVDALRHGLATESAFGLVFTAEAVLFFAAALMAARIMDGPRRAPATGGKAHV</sequence>
<comment type="caution">
    <text evidence="7">The sequence shown here is derived from an EMBL/GenBank/DDBJ whole genome shotgun (WGS) entry which is preliminary data.</text>
</comment>
<gene>
    <name evidence="7" type="ORF">E2L08_05220</name>
</gene>
<dbReference type="GO" id="GO:0016020">
    <property type="term" value="C:membrane"/>
    <property type="evidence" value="ECO:0007669"/>
    <property type="project" value="UniProtKB-SubCell"/>
</dbReference>
<dbReference type="Proteomes" id="UP000295701">
    <property type="component" value="Unassembled WGS sequence"/>
</dbReference>
<feature type="transmembrane region" description="Helical" evidence="6">
    <location>
        <begin position="170"/>
        <end position="192"/>
    </location>
</feature>
<dbReference type="SUPFAM" id="SSF103473">
    <property type="entry name" value="MFS general substrate transporter"/>
    <property type="match status" value="1"/>
</dbReference>
<keyword evidence="8" id="KW-1185">Reference proteome</keyword>
<feature type="transmembrane region" description="Helical" evidence="6">
    <location>
        <begin position="316"/>
        <end position="343"/>
    </location>
</feature>
<evidence type="ECO:0000313" key="7">
    <source>
        <dbReference type="EMBL" id="TDL81520.1"/>
    </source>
</evidence>
<reference evidence="7 8" key="1">
    <citation type="submission" date="2019-03" db="EMBL/GenBank/DDBJ databases">
        <title>Primorskyibacter sp. SS33 isolated from sediments.</title>
        <authorList>
            <person name="Xunke S."/>
        </authorList>
    </citation>
    <scope>NUCLEOTIDE SEQUENCE [LARGE SCALE GENOMIC DNA]</scope>
    <source>
        <strain evidence="7 8">SS33</strain>
    </source>
</reference>
<evidence type="ECO:0000256" key="6">
    <source>
        <dbReference type="SAM" id="Phobius"/>
    </source>
</evidence>
<dbReference type="PIRSF" id="PIRSF016565">
    <property type="entry name" value="PucC"/>
    <property type="match status" value="1"/>
</dbReference>
<dbReference type="RefSeq" id="WP_133396007.1">
    <property type="nucleotide sequence ID" value="NZ_SNAA01000004.1"/>
</dbReference>
<dbReference type="PANTHER" id="PTHR23538:SF1">
    <property type="entry name" value="44.5 KD BACTERIOCHLOROPHYLL SYNTHASE SUBUNIT"/>
    <property type="match status" value="1"/>
</dbReference>
<keyword evidence="4 6" id="KW-1133">Transmembrane helix</keyword>
<dbReference type="AlphaFoldDB" id="A0A4R6ACH4"/>
<feature type="transmembrane region" description="Helical" evidence="6">
    <location>
        <begin position="355"/>
        <end position="377"/>
    </location>
</feature>
<feature type="transmembrane region" description="Helical" evidence="6">
    <location>
        <begin position="74"/>
        <end position="96"/>
    </location>
</feature>
<evidence type="ECO:0000256" key="2">
    <source>
        <dbReference type="ARBA" id="ARBA00008412"/>
    </source>
</evidence>
<protein>
    <submittedName>
        <fullName evidence="7">MFS transporter</fullName>
    </submittedName>
</protein>
<feature type="transmembrane region" description="Helical" evidence="6">
    <location>
        <begin position="224"/>
        <end position="243"/>
    </location>
</feature>
<evidence type="ECO:0000313" key="8">
    <source>
        <dbReference type="Proteomes" id="UP000295701"/>
    </source>
</evidence>
<evidence type="ECO:0000256" key="5">
    <source>
        <dbReference type="ARBA" id="ARBA00023136"/>
    </source>
</evidence>
<feature type="transmembrane region" description="Helical" evidence="6">
    <location>
        <begin position="108"/>
        <end position="129"/>
    </location>
</feature>
<feature type="transmembrane region" description="Helical" evidence="6">
    <location>
        <begin position="263"/>
        <end position="283"/>
    </location>
</feature>
<evidence type="ECO:0000256" key="4">
    <source>
        <dbReference type="ARBA" id="ARBA00022989"/>
    </source>
</evidence>
<keyword evidence="5 6" id="KW-0472">Membrane</keyword>
<feature type="transmembrane region" description="Helical" evidence="6">
    <location>
        <begin position="29"/>
        <end position="54"/>
    </location>
</feature>
<dbReference type="OrthoDB" id="5800821at2"/>
<dbReference type="EMBL" id="SNAA01000004">
    <property type="protein sequence ID" value="TDL81520.1"/>
    <property type="molecule type" value="Genomic_DNA"/>
</dbReference>
<dbReference type="InterPro" id="IPR026036">
    <property type="entry name" value="PucC"/>
</dbReference>
<dbReference type="Pfam" id="PF03209">
    <property type="entry name" value="PUCC"/>
    <property type="match status" value="1"/>
</dbReference>
<proteinExistence type="inferred from homology"/>
<evidence type="ECO:0000256" key="1">
    <source>
        <dbReference type="ARBA" id="ARBA00004141"/>
    </source>
</evidence>
<dbReference type="PANTHER" id="PTHR23538">
    <property type="entry name" value="44.5 KD BACTERIOCHLOROPHYLL SYNTHASE SUBUNIT"/>
    <property type="match status" value="1"/>
</dbReference>
<keyword evidence="3 6" id="KW-0812">Transmembrane</keyword>
<feature type="transmembrane region" description="Helical" evidence="6">
    <location>
        <begin position="290"/>
        <end position="310"/>
    </location>
</feature>
<comment type="subcellular location">
    <subcellularLocation>
        <location evidence="1">Membrane</location>
        <topology evidence="1">Multi-pass membrane protein</topology>
    </subcellularLocation>
</comment>
<dbReference type="Gene3D" id="1.20.1250.20">
    <property type="entry name" value="MFS general substrate transporter like domains"/>
    <property type="match status" value="2"/>
</dbReference>
<feature type="transmembrane region" description="Helical" evidence="6">
    <location>
        <begin position="389"/>
        <end position="409"/>
    </location>
</feature>
<organism evidence="7 8">
    <name type="scientific">Palleronia sediminis</name>
    <dbReference type="NCBI Taxonomy" id="2547833"/>
    <lineage>
        <taxon>Bacteria</taxon>
        <taxon>Pseudomonadati</taxon>
        <taxon>Pseudomonadota</taxon>
        <taxon>Alphaproteobacteria</taxon>
        <taxon>Rhodobacterales</taxon>
        <taxon>Roseobacteraceae</taxon>
        <taxon>Palleronia</taxon>
    </lineage>
</organism>
<comment type="similarity">
    <text evidence="2">Belongs to the PucC family.</text>
</comment>
<dbReference type="InterPro" id="IPR036259">
    <property type="entry name" value="MFS_trans_sf"/>
</dbReference>
<evidence type="ECO:0000256" key="3">
    <source>
        <dbReference type="ARBA" id="ARBA00022692"/>
    </source>
</evidence>
<accession>A0A4R6ACH4</accession>
<dbReference type="InterPro" id="IPR004896">
    <property type="entry name" value="PucC-rel"/>
</dbReference>
<dbReference type="CDD" id="cd06176">
    <property type="entry name" value="MFS_BCD_PucC-like"/>
    <property type="match status" value="1"/>
</dbReference>
<name>A0A4R6ACH4_9RHOB</name>
<feature type="transmembrane region" description="Helical" evidence="6">
    <location>
        <begin position="141"/>
        <end position="164"/>
    </location>
</feature>